<feature type="transmembrane region" description="Helical" evidence="8">
    <location>
        <begin position="222"/>
        <end position="243"/>
    </location>
</feature>
<feature type="transmembrane region" description="Helical" evidence="8">
    <location>
        <begin position="182"/>
        <end position="202"/>
    </location>
</feature>
<dbReference type="PANTHER" id="PTHR30330:SF3">
    <property type="entry name" value="TRANSCRIPTIONAL REGULATOR, LRP FAMILY"/>
    <property type="match status" value="1"/>
</dbReference>
<keyword evidence="6 8" id="KW-1133">Transmembrane helix</keyword>
<dbReference type="Proteomes" id="UP000233332">
    <property type="component" value="Unassembled WGS sequence"/>
</dbReference>
<name>A0A2N3L7C9_9PROT</name>
<keyword evidence="3 8" id="KW-0813">Transport</keyword>
<dbReference type="GO" id="GO:0005283">
    <property type="term" value="F:amino acid:sodium symporter activity"/>
    <property type="evidence" value="ECO:0007669"/>
    <property type="project" value="InterPro"/>
</dbReference>
<keyword evidence="8" id="KW-0997">Cell inner membrane</keyword>
<feature type="transmembrane region" description="Helical" evidence="8">
    <location>
        <begin position="425"/>
        <end position="447"/>
    </location>
</feature>
<dbReference type="InterPro" id="IPR001463">
    <property type="entry name" value="Na/Ala_symport"/>
</dbReference>
<evidence type="ECO:0000256" key="3">
    <source>
        <dbReference type="ARBA" id="ARBA00022448"/>
    </source>
</evidence>
<keyword evidence="5 8" id="KW-0812">Transmembrane</keyword>
<feature type="transmembrane region" description="Helical" evidence="8">
    <location>
        <begin position="453"/>
        <end position="472"/>
    </location>
</feature>
<feature type="transmembrane region" description="Helical" evidence="8">
    <location>
        <begin position="281"/>
        <end position="304"/>
    </location>
</feature>
<keyword evidence="7 8" id="KW-0472">Membrane</keyword>
<dbReference type="Pfam" id="PF01235">
    <property type="entry name" value="Na_Ala_symp"/>
    <property type="match status" value="1"/>
</dbReference>
<keyword evidence="4" id="KW-1003">Cell membrane</keyword>
<comment type="similarity">
    <text evidence="2 8">Belongs to the alanine or glycine:cation symporter (AGCS) (TC 2.A.25) family.</text>
</comment>
<evidence type="ECO:0000256" key="7">
    <source>
        <dbReference type="ARBA" id="ARBA00023136"/>
    </source>
</evidence>
<dbReference type="NCBIfam" id="TIGR00835">
    <property type="entry name" value="agcS"/>
    <property type="match status" value="1"/>
</dbReference>
<dbReference type="PRINTS" id="PR00175">
    <property type="entry name" value="NAALASMPORT"/>
</dbReference>
<keyword evidence="10" id="KW-1185">Reference proteome</keyword>
<evidence type="ECO:0000313" key="9">
    <source>
        <dbReference type="EMBL" id="PKR58600.1"/>
    </source>
</evidence>
<accession>A0A2N3L7C9</accession>
<evidence type="ECO:0000256" key="2">
    <source>
        <dbReference type="ARBA" id="ARBA00009261"/>
    </source>
</evidence>
<protein>
    <submittedName>
        <fullName evidence="9">Alanine glycine permease</fullName>
    </submittedName>
</protein>
<evidence type="ECO:0000313" key="10">
    <source>
        <dbReference type="Proteomes" id="UP000233332"/>
    </source>
</evidence>
<proteinExistence type="inferred from homology"/>
<dbReference type="GO" id="GO:0005886">
    <property type="term" value="C:plasma membrane"/>
    <property type="evidence" value="ECO:0007669"/>
    <property type="project" value="UniProtKB-SubCell"/>
</dbReference>
<feature type="transmembrane region" description="Helical" evidence="8">
    <location>
        <begin position="382"/>
        <end position="405"/>
    </location>
</feature>
<comment type="subcellular location">
    <subcellularLocation>
        <location evidence="8">Cell inner membrane</location>
        <topology evidence="8">Multi-pass membrane protein</topology>
    </subcellularLocation>
    <subcellularLocation>
        <location evidence="1">Cell membrane</location>
        <topology evidence="1">Multi-pass membrane protein</topology>
    </subcellularLocation>
</comment>
<gene>
    <name evidence="9" type="ORF">COO92_12195</name>
</gene>
<sequence length="492" mass="51462">MSGLLPHVAAAQEASFDEQINQAIAPISNVIAGTIFYSIPVAGTAFPLIVGWLVIAATIFTLYFGFVQFRKFGHAISLVKGDYSHPEDAGEVSHFQALATALSGTVGLGNIAGVAVAVSIGGPGATFWMILAGLLGMASKFTECTLGVKYRNEYPDGRVSGGPMYYLSKGLAEQGRPGLGKVLAILFSVCCIGGAIGGGNMFQANQAFQQVVNVTGGENSFLAGSGWLFGLVMAIIVGVVIIGGIKSIAKVTEKIVPLMAVIYVTAGMIIIISNISMVGDAFAQIFVGAFTGAGVAGGVVGALIQGFKRAAFSNEAGIGSAAIAHAAVRTKEPITEGYVALLEPFIDTVVICTMTALVITISGELSSGLTGVELTSAAFASAFTWFPLILALAVVLFAFSTMLSWSYYGLKGWTYLVGEGKGKEIVFKLFFCLCVIVGASMSLGPVIDFSDSMIFAMAIPNIIGLYFLMSVVRGEVTQYWDKIERGEIKKVK</sequence>
<evidence type="ECO:0000256" key="6">
    <source>
        <dbReference type="ARBA" id="ARBA00022989"/>
    </source>
</evidence>
<evidence type="ECO:0000256" key="8">
    <source>
        <dbReference type="RuleBase" id="RU363064"/>
    </source>
</evidence>
<evidence type="ECO:0000256" key="5">
    <source>
        <dbReference type="ARBA" id="ARBA00022692"/>
    </source>
</evidence>
<dbReference type="PANTHER" id="PTHR30330">
    <property type="entry name" value="AGSS FAMILY TRANSPORTER, SODIUM-ALANINE"/>
    <property type="match status" value="1"/>
</dbReference>
<dbReference type="EMBL" id="NXGX01000004">
    <property type="protein sequence ID" value="PKR58600.1"/>
    <property type="molecule type" value="Genomic_DNA"/>
</dbReference>
<reference evidence="9 10" key="1">
    <citation type="submission" date="2017-09" db="EMBL/GenBank/DDBJ databases">
        <title>Biodiversity and function of Thalassospira species in the particle-attached aromatic-hydrocarbon-degrading consortia from the surface seawater of the China South Sea.</title>
        <authorList>
            <person name="Dong C."/>
            <person name="Lai Q."/>
            <person name="Shao Z."/>
        </authorList>
    </citation>
    <scope>NUCLEOTIDE SEQUENCE [LARGE SCALE GENOMIC DNA]</scope>
    <source>
        <strain evidence="9 10">139Z-12</strain>
    </source>
</reference>
<feature type="transmembrane region" description="Helical" evidence="8">
    <location>
        <begin position="45"/>
        <end position="66"/>
    </location>
</feature>
<keyword evidence="8" id="KW-0769">Symport</keyword>
<evidence type="ECO:0000256" key="1">
    <source>
        <dbReference type="ARBA" id="ARBA00004651"/>
    </source>
</evidence>
<dbReference type="AlphaFoldDB" id="A0A2N3L7C9"/>
<feature type="transmembrane region" description="Helical" evidence="8">
    <location>
        <begin position="338"/>
        <end position="362"/>
    </location>
</feature>
<feature type="transmembrane region" description="Helical" evidence="8">
    <location>
        <begin position="255"/>
        <end position="275"/>
    </location>
</feature>
<dbReference type="Gene3D" id="1.20.1740.10">
    <property type="entry name" value="Amino acid/polyamine transporter I"/>
    <property type="match status" value="1"/>
</dbReference>
<evidence type="ECO:0000256" key="4">
    <source>
        <dbReference type="ARBA" id="ARBA00022475"/>
    </source>
</evidence>
<organism evidence="9 10">
    <name type="scientific">Thalassospira lohafexi</name>
    <dbReference type="NCBI Taxonomy" id="744227"/>
    <lineage>
        <taxon>Bacteria</taxon>
        <taxon>Pseudomonadati</taxon>
        <taxon>Pseudomonadota</taxon>
        <taxon>Alphaproteobacteria</taxon>
        <taxon>Rhodospirillales</taxon>
        <taxon>Thalassospiraceae</taxon>
        <taxon>Thalassospira</taxon>
    </lineage>
</organism>
<comment type="caution">
    <text evidence="9">The sequence shown here is derived from an EMBL/GenBank/DDBJ whole genome shotgun (WGS) entry which is preliminary data.</text>
</comment>